<reference evidence="5" key="1">
    <citation type="submission" date="2018-09" db="EMBL/GenBank/DDBJ databases">
        <authorList>
            <person name="Tuo L."/>
        </authorList>
    </citation>
    <scope>NUCLEOTIDE SEQUENCE [LARGE SCALE GENOMIC DNA]</scope>
    <source>
        <strain evidence="5">M2BS4Y-1</strain>
    </source>
</reference>
<dbReference type="Pfam" id="PF01361">
    <property type="entry name" value="Tautomerase"/>
    <property type="match status" value="1"/>
</dbReference>
<evidence type="ECO:0000313" key="5">
    <source>
        <dbReference type="Proteomes" id="UP000265750"/>
    </source>
</evidence>
<dbReference type="AlphaFoldDB" id="A0A3A1WKZ0"/>
<dbReference type="PANTHER" id="PTHR35530">
    <property type="entry name" value="TAUTOMERASE-RELATED"/>
    <property type="match status" value="1"/>
</dbReference>
<protein>
    <submittedName>
        <fullName evidence="4">4-oxalocrotonate tautomerase</fullName>
    </submittedName>
</protein>
<keyword evidence="5" id="KW-1185">Reference proteome</keyword>
<dbReference type="RefSeq" id="WP_119540442.1">
    <property type="nucleotide sequence ID" value="NZ_QYRN01000006.1"/>
</dbReference>
<dbReference type="Proteomes" id="UP000265750">
    <property type="component" value="Unassembled WGS sequence"/>
</dbReference>
<evidence type="ECO:0000256" key="2">
    <source>
        <dbReference type="ARBA" id="ARBA00023235"/>
    </source>
</evidence>
<name>A0A3A1WKZ0_9HYPH</name>
<feature type="domain" description="4-oxalocrotonate tautomerase-like" evidence="3">
    <location>
        <begin position="64"/>
        <end position="120"/>
    </location>
</feature>
<proteinExistence type="inferred from homology"/>
<dbReference type="OrthoDB" id="9803586at2"/>
<evidence type="ECO:0000259" key="3">
    <source>
        <dbReference type="Pfam" id="PF01361"/>
    </source>
</evidence>
<dbReference type="SUPFAM" id="SSF55331">
    <property type="entry name" value="Tautomerase/MIF"/>
    <property type="match status" value="1"/>
</dbReference>
<dbReference type="PANTHER" id="PTHR35530:SF1">
    <property type="entry name" value="2-HYDROXYMUCONATE TAUTOMERASE"/>
    <property type="match status" value="1"/>
</dbReference>
<accession>A0A3A1WKZ0</accession>
<comment type="similarity">
    <text evidence="1">Belongs to the 4-oxalocrotonate tautomerase family.</text>
</comment>
<dbReference type="EMBL" id="QYRN01000006">
    <property type="protein sequence ID" value="RIY00131.1"/>
    <property type="molecule type" value="Genomic_DNA"/>
</dbReference>
<evidence type="ECO:0000313" key="4">
    <source>
        <dbReference type="EMBL" id="RIY00131.1"/>
    </source>
</evidence>
<dbReference type="GO" id="GO:0016853">
    <property type="term" value="F:isomerase activity"/>
    <property type="evidence" value="ECO:0007669"/>
    <property type="project" value="UniProtKB-KW"/>
</dbReference>
<organism evidence="4 5">
    <name type="scientific">Aureimonas flava</name>
    <dbReference type="NCBI Taxonomy" id="2320271"/>
    <lineage>
        <taxon>Bacteria</taxon>
        <taxon>Pseudomonadati</taxon>
        <taxon>Pseudomonadota</taxon>
        <taxon>Alphaproteobacteria</taxon>
        <taxon>Hyphomicrobiales</taxon>
        <taxon>Aurantimonadaceae</taxon>
        <taxon>Aureimonas</taxon>
    </lineage>
</organism>
<sequence length="129" mass="13960">MPFVHIRIAGAEPRLEQIEALQEGATKLMASVMRKKADLTAVLVETHDTLRWSIGGQPVSRAAHLDVKITAGTNSVDEKVEFVRQAHDLLRSALGANLPLATYIVVDEVSADAWGYGGLTQEARRVAAT</sequence>
<dbReference type="InterPro" id="IPR014347">
    <property type="entry name" value="Tautomerase/MIF_sf"/>
</dbReference>
<comment type="caution">
    <text evidence="4">The sequence shown here is derived from an EMBL/GenBank/DDBJ whole genome shotgun (WGS) entry which is preliminary data.</text>
</comment>
<dbReference type="InterPro" id="IPR004370">
    <property type="entry name" value="4-OT-like_dom"/>
</dbReference>
<gene>
    <name evidence="4" type="ORF">D3218_12625</name>
</gene>
<evidence type="ECO:0000256" key="1">
    <source>
        <dbReference type="ARBA" id="ARBA00006723"/>
    </source>
</evidence>
<keyword evidence="2" id="KW-0413">Isomerase</keyword>
<dbReference type="Gene3D" id="3.30.429.10">
    <property type="entry name" value="Macrophage Migration Inhibitory Factor"/>
    <property type="match status" value="2"/>
</dbReference>